<dbReference type="Gene3D" id="6.10.30.10">
    <property type="match status" value="1"/>
</dbReference>
<organism evidence="3 4">
    <name type="scientific">Mycolicibacterium iranicum</name>
    <name type="common">Mycobacterium iranicum</name>
    <dbReference type="NCBI Taxonomy" id="912594"/>
    <lineage>
        <taxon>Bacteria</taxon>
        <taxon>Bacillati</taxon>
        <taxon>Actinomycetota</taxon>
        <taxon>Actinomycetes</taxon>
        <taxon>Mycobacteriales</taxon>
        <taxon>Mycobacteriaceae</taxon>
        <taxon>Mycolicibacterium</taxon>
    </lineage>
</organism>
<evidence type="ECO:0000259" key="2">
    <source>
        <dbReference type="Pfam" id="PF12172"/>
    </source>
</evidence>
<reference evidence="3 4" key="1">
    <citation type="submission" date="2016-04" db="EMBL/GenBank/DDBJ databases">
        <title>Draft Genome Sequences of Staphylococcus capitis Strain H36, S. capitis Strain H65, S. cohnii Strain H62, S. hominis Strain H69, Mycobacterium iranicum Strain H39, Plantibacter sp. Strain H53, Pseudomonas oryzihabitans Strain H72, and Microbacterium sp. Strain H83, isolated from residential settings.</title>
        <authorList>
            <person name="Lymperopoulou D."/>
            <person name="Adams R.I."/>
            <person name="Lindow S."/>
            <person name="Coil D.A."/>
            <person name="Jospin G."/>
            <person name="Eisen J.A."/>
        </authorList>
    </citation>
    <scope>NUCLEOTIDE SEQUENCE [LARGE SCALE GENOMIC DNA]</scope>
    <source>
        <strain evidence="3 4">H39</strain>
    </source>
</reference>
<feature type="domain" description="ChsH2 rubredoxin-like zinc ribbon" evidence="2">
    <location>
        <begin position="20"/>
        <end position="48"/>
    </location>
</feature>
<protein>
    <submittedName>
        <fullName evidence="3">Uncharacterized protein</fullName>
    </submittedName>
</protein>
<dbReference type="RefSeq" id="WP_064279503.1">
    <property type="nucleotide sequence ID" value="NZ_LWCS01000001.1"/>
</dbReference>
<dbReference type="Proteomes" id="UP000078396">
    <property type="component" value="Unassembled WGS sequence"/>
</dbReference>
<sequence>MIERPIPQLRGEEKQYYADLKEHRLPYYACTACNAVYARPQEFCPSCGQGVQRRWSAGGGAVYSYTVQERAGHPYFADAVPYTIALVDFDEGFRTLADLTTQDGEPRIGQRVRVEFEDVTDEMTLAHFVAVS</sequence>
<dbReference type="InterPro" id="IPR052513">
    <property type="entry name" value="Thioester_dehydratase-like"/>
</dbReference>
<dbReference type="PANTHER" id="PTHR34075:SF5">
    <property type="entry name" value="BLR3430 PROTEIN"/>
    <property type="match status" value="1"/>
</dbReference>
<evidence type="ECO:0000259" key="1">
    <source>
        <dbReference type="Pfam" id="PF01796"/>
    </source>
</evidence>
<dbReference type="SUPFAM" id="SSF50249">
    <property type="entry name" value="Nucleic acid-binding proteins"/>
    <property type="match status" value="1"/>
</dbReference>
<dbReference type="PANTHER" id="PTHR34075">
    <property type="entry name" value="BLR3430 PROTEIN"/>
    <property type="match status" value="1"/>
</dbReference>
<evidence type="ECO:0000313" key="4">
    <source>
        <dbReference type="Proteomes" id="UP000078396"/>
    </source>
</evidence>
<gene>
    <name evidence="3" type="ORF">A4X20_00055</name>
</gene>
<dbReference type="InterPro" id="IPR012340">
    <property type="entry name" value="NA-bd_OB-fold"/>
</dbReference>
<dbReference type="Pfam" id="PF01796">
    <property type="entry name" value="OB_ChsH2_C"/>
    <property type="match status" value="1"/>
</dbReference>
<accession>A0A178M287</accession>
<proteinExistence type="predicted"/>
<dbReference type="OrthoDB" id="7470921at2"/>
<dbReference type="EMBL" id="LWCS01000001">
    <property type="protein sequence ID" value="OAN42159.1"/>
    <property type="molecule type" value="Genomic_DNA"/>
</dbReference>
<name>A0A178M287_MYCIR</name>
<feature type="domain" description="ChsH2 C-terminal OB-fold" evidence="1">
    <location>
        <begin position="57"/>
        <end position="117"/>
    </location>
</feature>
<evidence type="ECO:0000313" key="3">
    <source>
        <dbReference type="EMBL" id="OAN42159.1"/>
    </source>
</evidence>
<dbReference type="InterPro" id="IPR022002">
    <property type="entry name" value="ChsH2_Znr"/>
</dbReference>
<dbReference type="InterPro" id="IPR002878">
    <property type="entry name" value="ChsH2_C"/>
</dbReference>
<comment type="caution">
    <text evidence="3">The sequence shown here is derived from an EMBL/GenBank/DDBJ whole genome shotgun (WGS) entry which is preliminary data.</text>
</comment>
<dbReference type="AlphaFoldDB" id="A0A178M287"/>
<dbReference type="Pfam" id="PF12172">
    <property type="entry name" value="zf-ChsH2"/>
    <property type="match status" value="1"/>
</dbReference>